<evidence type="ECO:0000313" key="3">
    <source>
        <dbReference type="Proteomes" id="UP001500503"/>
    </source>
</evidence>
<organism evidence="2 3">
    <name type="scientific">Actinoallomurus oryzae</name>
    <dbReference type="NCBI Taxonomy" id="502180"/>
    <lineage>
        <taxon>Bacteria</taxon>
        <taxon>Bacillati</taxon>
        <taxon>Actinomycetota</taxon>
        <taxon>Actinomycetes</taxon>
        <taxon>Streptosporangiales</taxon>
        <taxon>Thermomonosporaceae</taxon>
        <taxon>Actinoallomurus</taxon>
    </lineage>
</organism>
<protein>
    <recommendedName>
        <fullName evidence="1">SGNH domain-containing protein</fullName>
    </recommendedName>
</protein>
<evidence type="ECO:0000259" key="1">
    <source>
        <dbReference type="Pfam" id="PF19040"/>
    </source>
</evidence>
<dbReference type="SUPFAM" id="SSF52266">
    <property type="entry name" value="SGNH hydrolase"/>
    <property type="match status" value="1"/>
</dbReference>
<name>A0ABP8R396_9ACTN</name>
<sequence>MRRFHAISSAGLLAAVLAVGGCAGHGARRGGGGGGGADAAGAAVPLGSAALAPGVRGVKLLVVGDSWARNLGVGAADADRDRRNVVVNAGEPGCGLMQPVRIRRQGRMIAAPARCNRWPERWRDLVARYHPTAVLLEVGYWDGQDSQQLPGHTGVQSITGPDFRRRFDAQVDRAIGILSAGGARVYLPTVVDNSDAARANSDAMNAAVHAAVRRNPAHAALLDLHGQLCSAAKVCPREVSGIQVYDDTGHPSAAAHDRLGAWILNSIHTDLSRTPPRGGQVPTKAGH</sequence>
<reference evidence="3" key="1">
    <citation type="journal article" date="2019" name="Int. J. Syst. Evol. Microbiol.">
        <title>The Global Catalogue of Microorganisms (GCM) 10K type strain sequencing project: providing services to taxonomists for standard genome sequencing and annotation.</title>
        <authorList>
            <consortium name="The Broad Institute Genomics Platform"/>
            <consortium name="The Broad Institute Genome Sequencing Center for Infectious Disease"/>
            <person name="Wu L."/>
            <person name="Ma J."/>
        </authorList>
    </citation>
    <scope>NUCLEOTIDE SEQUENCE [LARGE SCALE GENOMIC DNA]</scope>
    <source>
        <strain evidence="3">JCM 17933</strain>
    </source>
</reference>
<keyword evidence="3" id="KW-1185">Reference proteome</keyword>
<dbReference type="InterPro" id="IPR036514">
    <property type="entry name" value="SGNH_hydro_sf"/>
</dbReference>
<dbReference type="PROSITE" id="PS51257">
    <property type="entry name" value="PROKAR_LIPOPROTEIN"/>
    <property type="match status" value="1"/>
</dbReference>
<dbReference type="RefSeq" id="WP_345474452.1">
    <property type="nucleotide sequence ID" value="NZ_BAABHF010000054.1"/>
</dbReference>
<dbReference type="CDD" id="cd00229">
    <property type="entry name" value="SGNH_hydrolase"/>
    <property type="match status" value="1"/>
</dbReference>
<dbReference type="Gene3D" id="3.40.50.1110">
    <property type="entry name" value="SGNH hydrolase"/>
    <property type="match status" value="1"/>
</dbReference>
<dbReference type="Pfam" id="PF19040">
    <property type="entry name" value="SGNH"/>
    <property type="match status" value="1"/>
</dbReference>
<feature type="domain" description="SGNH" evidence="1">
    <location>
        <begin position="57"/>
        <end position="261"/>
    </location>
</feature>
<comment type="caution">
    <text evidence="2">The sequence shown here is derived from an EMBL/GenBank/DDBJ whole genome shotgun (WGS) entry which is preliminary data.</text>
</comment>
<dbReference type="Proteomes" id="UP001500503">
    <property type="component" value="Unassembled WGS sequence"/>
</dbReference>
<evidence type="ECO:0000313" key="2">
    <source>
        <dbReference type="EMBL" id="GAA4516770.1"/>
    </source>
</evidence>
<accession>A0ABP8R396</accession>
<dbReference type="InterPro" id="IPR043968">
    <property type="entry name" value="SGNH"/>
</dbReference>
<dbReference type="EMBL" id="BAABHF010000054">
    <property type="protein sequence ID" value="GAA4516770.1"/>
    <property type="molecule type" value="Genomic_DNA"/>
</dbReference>
<gene>
    <name evidence="2" type="ORF">GCM10023191_088250</name>
</gene>
<proteinExistence type="predicted"/>